<keyword evidence="2" id="KW-0812">Transmembrane</keyword>
<dbReference type="InterPro" id="IPR005754">
    <property type="entry name" value="Sortase"/>
</dbReference>
<proteinExistence type="predicted"/>
<dbReference type="SUPFAM" id="SSF63817">
    <property type="entry name" value="Sortase"/>
    <property type="match status" value="1"/>
</dbReference>
<gene>
    <name evidence="3" type="ORF">ENT37_06115</name>
</gene>
<sequence>MARNRSLEDLTVDELRQLLIEKRRSERHKRLEHYRRTGRVIMVEPPPLTSPVDSHSEPLLLEDENSAESKPRTRVWFDRALLFIELAAVLGLAFVLFNGMTLLRNLNREVASALTQPTPSPTPLISAVILPSGHTPPTEHGGTRFNEEEIPEHLRPLVQSLASIPLPTPGPAHATRIQIQAIGVDAPVVQGDGWEQLKKGVGQHIGTPNPGQKGNIVLSAHNDVFGEIFRDLDRLNPGDEILLSTSQQVYVYIVKQTQIVEPTRVDVMNPTQEAILTLISCYPYMVDNQRIVVTAELQGTK</sequence>
<dbReference type="GO" id="GO:0016787">
    <property type="term" value="F:hydrolase activity"/>
    <property type="evidence" value="ECO:0007669"/>
    <property type="project" value="UniProtKB-KW"/>
</dbReference>
<accession>A0A7C4PLF3</accession>
<dbReference type="Gene3D" id="2.40.260.10">
    <property type="entry name" value="Sortase"/>
    <property type="match status" value="1"/>
</dbReference>
<organism evidence="3">
    <name type="scientific">Anaerolinea thermolimosa</name>
    <dbReference type="NCBI Taxonomy" id="229919"/>
    <lineage>
        <taxon>Bacteria</taxon>
        <taxon>Bacillati</taxon>
        <taxon>Chloroflexota</taxon>
        <taxon>Anaerolineae</taxon>
        <taxon>Anaerolineales</taxon>
        <taxon>Anaerolineaceae</taxon>
        <taxon>Anaerolinea</taxon>
    </lineage>
</organism>
<keyword evidence="2" id="KW-1133">Transmembrane helix</keyword>
<evidence type="ECO:0000313" key="3">
    <source>
        <dbReference type="EMBL" id="HGS21425.1"/>
    </source>
</evidence>
<comment type="caution">
    <text evidence="3">The sequence shown here is derived from an EMBL/GenBank/DDBJ whole genome shotgun (WGS) entry which is preliminary data.</text>
</comment>
<dbReference type="CDD" id="cd05828">
    <property type="entry name" value="Sortase_D_1"/>
    <property type="match status" value="1"/>
</dbReference>
<dbReference type="Pfam" id="PF04203">
    <property type="entry name" value="Sortase"/>
    <property type="match status" value="1"/>
</dbReference>
<keyword evidence="2" id="KW-0472">Membrane</keyword>
<reference evidence="3" key="1">
    <citation type="journal article" date="2020" name="mSystems">
        <title>Genome- and Community-Level Interaction Insights into Carbon Utilization and Element Cycling Functions of Hydrothermarchaeota in Hydrothermal Sediment.</title>
        <authorList>
            <person name="Zhou Z."/>
            <person name="Liu Y."/>
            <person name="Xu W."/>
            <person name="Pan J."/>
            <person name="Luo Z.H."/>
            <person name="Li M."/>
        </authorList>
    </citation>
    <scope>NUCLEOTIDE SEQUENCE [LARGE SCALE GENOMIC DNA]</scope>
    <source>
        <strain evidence="3">SpSt-573</strain>
    </source>
</reference>
<evidence type="ECO:0000256" key="1">
    <source>
        <dbReference type="ARBA" id="ARBA00022801"/>
    </source>
</evidence>
<protein>
    <submittedName>
        <fullName evidence="3">Class D sortase</fullName>
    </submittedName>
</protein>
<dbReference type="InterPro" id="IPR023365">
    <property type="entry name" value="Sortase_dom-sf"/>
</dbReference>
<evidence type="ECO:0000256" key="2">
    <source>
        <dbReference type="SAM" id="Phobius"/>
    </source>
</evidence>
<dbReference type="InterPro" id="IPR041999">
    <property type="entry name" value="Sortase_D_1"/>
</dbReference>
<feature type="transmembrane region" description="Helical" evidence="2">
    <location>
        <begin position="80"/>
        <end position="103"/>
    </location>
</feature>
<dbReference type="EMBL" id="DSYK01000308">
    <property type="protein sequence ID" value="HGS21425.1"/>
    <property type="molecule type" value="Genomic_DNA"/>
</dbReference>
<name>A0A7C4PLF3_9CHLR</name>
<dbReference type="AlphaFoldDB" id="A0A7C4PLF3"/>
<keyword evidence="1" id="KW-0378">Hydrolase</keyword>
<dbReference type="NCBIfam" id="TIGR01076">
    <property type="entry name" value="sortase_fam"/>
    <property type="match status" value="1"/>
</dbReference>